<feature type="transmembrane region" description="Helical" evidence="2">
    <location>
        <begin position="316"/>
        <end position="338"/>
    </location>
</feature>
<keyword evidence="2" id="KW-1133">Transmembrane helix</keyword>
<keyword evidence="3" id="KW-0418">Kinase</keyword>
<dbReference type="Gene3D" id="2.60.120.260">
    <property type="entry name" value="Galactose-binding domain-like"/>
    <property type="match status" value="1"/>
</dbReference>
<evidence type="ECO:0000256" key="1">
    <source>
        <dbReference type="SAM" id="MobiDB-lite"/>
    </source>
</evidence>
<dbReference type="Gene3D" id="3.30.200.20">
    <property type="entry name" value="Phosphorylase Kinase, domain 1"/>
    <property type="match status" value="1"/>
</dbReference>
<feature type="region of interest" description="Disordered" evidence="1">
    <location>
        <begin position="343"/>
        <end position="364"/>
    </location>
</feature>
<evidence type="ECO:0000256" key="2">
    <source>
        <dbReference type="SAM" id="Phobius"/>
    </source>
</evidence>
<protein>
    <submittedName>
        <fullName evidence="3">Protein kinase family protein</fullName>
    </submittedName>
</protein>
<name>A0ABU2KRS5_9ACTN</name>
<gene>
    <name evidence="3" type="ORF">RM446_07645</name>
</gene>
<accession>A0ABU2KRS5</accession>
<dbReference type="SUPFAM" id="SSF49785">
    <property type="entry name" value="Galactose-binding domain-like"/>
    <property type="match status" value="1"/>
</dbReference>
<dbReference type="CDD" id="cd13973">
    <property type="entry name" value="PK_MviN-like"/>
    <property type="match status" value="1"/>
</dbReference>
<keyword evidence="4" id="KW-1185">Reference proteome</keyword>
<evidence type="ECO:0000313" key="3">
    <source>
        <dbReference type="EMBL" id="MDT0301984.1"/>
    </source>
</evidence>
<dbReference type="GO" id="GO:0016301">
    <property type="term" value="F:kinase activity"/>
    <property type="evidence" value="ECO:0007669"/>
    <property type="project" value="UniProtKB-KW"/>
</dbReference>
<feature type="region of interest" description="Disordered" evidence="1">
    <location>
        <begin position="259"/>
        <end position="313"/>
    </location>
</feature>
<comment type="caution">
    <text evidence="3">The sequence shown here is derived from an EMBL/GenBank/DDBJ whole genome shotgun (WGS) entry which is preliminary data.</text>
</comment>
<organism evidence="3 4">
    <name type="scientific">Streptomonospora wellingtoniae</name>
    <dbReference type="NCBI Taxonomy" id="3075544"/>
    <lineage>
        <taxon>Bacteria</taxon>
        <taxon>Bacillati</taxon>
        <taxon>Actinomycetota</taxon>
        <taxon>Actinomycetes</taxon>
        <taxon>Streptosporangiales</taxon>
        <taxon>Nocardiopsidaceae</taxon>
        <taxon>Streptomonospora</taxon>
    </lineage>
</organism>
<dbReference type="SUPFAM" id="SSF56112">
    <property type="entry name" value="Protein kinase-like (PK-like)"/>
    <property type="match status" value="1"/>
</dbReference>
<feature type="region of interest" description="Disordered" evidence="1">
    <location>
        <begin position="373"/>
        <end position="392"/>
    </location>
</feature>
<dbReference type="Proteomes" id="UP001183226">
    <property type="component" value="Unassembled WGS sequence"/>
</dbReference>
<feature type="compositionally biased region" description="Pro residues" evidence="1">
    <location>
        <begin position="293"/>
        <end position="302"/>
    </location>
</feature>
<keyword evidence="2" id="KW-0472">Membrane</keyword>
<keyword evidence="2" id="KW-0812">Transmembrane</keyword>
<feature type="compositionally biased region" description="Low complexity" evidence="1">
    <location>
        <begin position="259"/>
        <end position="270"/>
    </location>
</feature>
<dbReference type="EMBL" id="JAVREK010000005">
    <property type="protein sequence ID" value="MDT0301984.1"/>
    <property type="molecule type" value="Genomic_DNA"/>
</dbReference>
<sequence>MSTFMIEPGARLAGRYRLDSQVSHTAGATLWKATDETLARLVAVWTFAEGFPRTSEVVRAARATSRVADSRVTQVFDADDSGPTPYVVEEWVAGQSLADLLAQGPLEPERAAGLVAEAAETLATAHTAGLYHLNLTPGKLMWSLGGAVKVTGIGVDAALGGLAADNPATADAQGLGRLLYAGLTAHWPDTPRSGLAAAPSVAGAPCQPVQLNSQVSQYLNDLVCRSAFLAPLHGGPLGTPREIADALAQVPRMVPLPVAPANAPMAPEPARGTSRRSGEFPATPHSSHAAQAPAPPQRPAPAPGQRRRSGDGMPAGITRVLVGGLALVVFIGVVVAAWNIGTSMSGSGGDEDPDGQTTGGGQEPAALSALQPVSADGFDPFGDDGDEHDELAGQAIDGQPTTEWHTQGYNSADLGGLKQGVGLRIDLGQSAEVHEVSLDLGDGPHDVEILVGDSTDPSALGVGDSSAATESGAQGEVDLKLSKPAEAQYVVVWFTSLPQDGARYRGIVNEVELRGKT</sequence>
<dbReference type="InterPro" id="IPR008979">
    <property type="entry name" value="Galactose-bd-like_sf"/>
</dbReference>
<evidence type="ECO:0000313" key="4">
    <source>
        <dbReference type="Proteomes" id="UP001183226"/>
    </source>
</evidence>
<dbReference type="RefSeq" id="WP_311544455.1">
    <property type="nucleotide sequence ID" value="NZ_JAVREK010000005.1"/>
</dbReference>
<reference evidence="4" key="1">
    <citation type="submission" date="2023-07" db="EMBL/GenBank/DDBJ databases">
        <title>30 novel species of actinomycetes from the DSMZ collection.</title>
        <authorList>
            <person name="Nouioui I."/>
        </authorList>
    </citation>
    <scope>NUCLEOTIDE SEQUENCE [LARGE SCALE GENOMIC DNA]</scope>
    <source>
        <strain evidence="4">DSM 45055</strain>
    </source>
</reference>
<dbReference type="InterPro" id="IPR011009">
    <property type="entry name" value="Kinase-like_dom_sf"/>
</dbReference>
<dbReference type="Gene3D" id="1.10.510.10">
    <property type="entry name" value="Transferase(Phosphotransferase) domain 1"/>
    <property type="match status" value="1"/>
</dbReference>
<proteinExistence type="predicted"/>
<keyword evidence="3" id="KW-0808">Transferase</keyword>